<organism evidence="2 3">
    <name type="scientific">Phytophthora rubi</name>
    <dbReference type="NCBI Taxonomy" id="129364"/>
    <lineage>
        <taxon>Eukaryota</taxon>
        <taxon>Sar</taxon>
        <taxon>Stramenopiles</taxon>
        <taxon>Oomycota</taxon>
        <taxon>Peronosporomycetes</taxon>
        <taxon>Peronosporales</taxon>
        <taxon>Peronosporaceae</taxon>
        <taxon>Phytophthora</taxon>
    </lineage>
</organism>
<evidence type="ECO:0000256" key="1">
    <source>
        <dbReference type="SAM" id="MobiDB-lite"/>
    </source>
</evidence>
<protein>
    <submittedName>
        <fullName evidence="2">Uncharacterized protein</fullName>
    </submittedName>
</protein>
<feature type="compositionally biased region" description="Basic and acidic residues" evidence="1">
    <location>
        <begin position="37"/>
        <end position="74"/>
    </location>
</feature>
<feature type="compositionally biased region" description="Basic and acidic residues" evidence="1">
    <location>
        <begin position="1"/>
        <end position="15"/>
    </location>
</feature>
<keyword evidence="3" id="KW-1185">Reference proteome</keyword>
<reference evidence="2 3" key="1">
    <citation type="submission" date="2018-08" db="EMBL/GenBank/DDBJ databases">
        <title>Genomic investigation of the strawberry pathogen Phytophthora fragariae indicates pathogenicity is determined by transcriptional variation in three key races.</title>
        <authorList>
            <person name="Adams T.M."/>
            <person name="Armitage A.D."/>
            <person name="Sobczyk M.K."/>
            <person name="Bates H.J."/>
            <person name="Dunwell J.M."/>
            <person name="Nellist C.F."/>
            <person name="Harrison R.J."/>
        </authorList>
    </citation>
    <scope>NUCLEOTIDE SEQUENCE [LARGE SCALE GENOMIC DNA]</scope>
    <source>
        <strain evidence="2 3">SCRP333</strain>
    </source>
</reference>
<feature type="compositionally biased region" description="Basic and acidic residues" evidence="1">
    <location>
        <begin position="120"/>
        <end position="136"/>
    </location>
</feature>
<feature type="compositionally biased region" description="Polar residues" evidence="1">
    <location>
        <begin position="95"/>
        <end position="112"/>
    </location>
</feature>
<name>A0A6A4CV78_9STRA</name>
<dbReference type="AlphaFoldDB" id="A0A6A4CV78"/>
<accession>A0A6A4CV78</accession>
<feature type="region of interest" description="Disordered" evidence="1">
    <location>
        <begin position="95"/>
        <end position="181"/>
    </location>
</feature>
<feature type="compositionally biased region" description="Basic and acidic residues" evidence="1">
    <location>
        <begin position="167"/>
        <end position="181"/>
    </location>
</feature>
<feature type="region of interest" description="Disordered" evidence="1">
    <location>
        <begin position="1"/>
        <end position="80"/>
    </location>
</feature>
<evidence type="ECO:0000313" key="2">
    <source>
        <dbReference type="EMBL" id="KAE9297320.1"/>
    </source>
</evidence>
<gene>
    <name evidence="2" type="ORF">PR003_g23529</name>
</gene>
<proteinExistence type="predicted"/>
<sequence>MINDILKSEERKTPREGSAYPPKSRDSYPPRSRVSSRRRDERRPEVTRNPYRRDRSDRPDRREREFDRRPDDSRNVPQISLAEVTLSDLMTEIQVRTSARGQTGRPTQTLYTYSDEEDSPSDHGYSDDDRSTRGDEEFYDSEEDRDHVVAASEQERHAAADGTFARSDNRPRRGGDSGRGFDRDFMIPAGVRLDMYHATARLPVEVSIPLIKTLSMQDDRGEGPHVTGGPTEDLLVPGREFAEYRLPRVRPSDDTHEVWVRRTKALLPTVLLAYEGSRDKEVFRREGELYVQWLASQPSAVERPEYTTPTRILRRSGDDSSTRQEYVNSAVHLGRTEEGWSGRDQTPEKEIASDDEFDQNPASTTMDPPNRDEVEPGVSEEPGPTMNGACLPEEGSGPSVSPNDPSEDDPGPADENKVDPEVKREPDESSVEILERLYVSVATVLSADANNEQTEEYSAAEHPANTINLEDYAHELAFLPDLIEALATDLDYSATNVRHPELSLDLQEKAVRVLKQHEKIMISSGNALPPPGVRH</sequence>
<feature type="compositionally biased region" description="Basic and acidic residues" evidence="1">
    <location>
        <begin position="334"/>
        <end position="352"/>
    </location>
</feature>
<feature type="compositionally biased region" description="Basic and acidic residues" evidence="1">
    <location>
        <begin position="144"/>
        <end position="159"/>
    </location>
</feature>
<comment type="caution">
    <text evidence="2">The sequence shown here is derived from an EMBL/GenBank/DDBJ whole genome shotgun (WGS) entry which is preliminary data.</text>
</comment>
<dbReference type="Proteomes" id="UP000434957">
    <property type="component" value="Unassembled WGS sequence"/>
</dbReference>
<evidence type="ECO:0000313" key="3">
    <source>
        <dbReference type="Proteomes" id="UP000434957"/>
    </source>
</evidence>
<feature type="compositionally biased region" description="Basic and acidic residues" evidence="1">
    <location>
        <begin position="414"/>
        <end position="427"/>
    </location>
</feature>
<feature type="region of interest" description="Disordered" evidence="1">
    <location>
        <begin position="302"/>
        <end position="430"/>
    </location>
</feature>
<dbReference type="EMBL" id="QXFT01002500">
    <property type="protein sequence ID" value="KAE9297320.1"/>
    <property type="molecule type" value="Genomic_DNA"/>
</dbReference>